<comment type="caution">
    <text evidence="1">The sequence shown here is derived from an EMBL/GenBank/DDBJ whole genome shotgun (WGS) entry which is preliminary data.</text>
</comment>
<evidence type="ECO:0000313" key="2">
    <source>
        <dbReference type="Proteomes" id="UP000789702"/>
    </source>
</evidence>
<dbReference type="EMBL" id="CAJVPU010018240">
    <property type="protein sequence ID" value="CAG8664659.1"/>
    <property type="molecule type" value="Genomic_DNA"/>
</dbReference>
<sequence>RPLHTSNPTFVNYLNNLENCVRQLENKKTKTKRQVRNGGQIRNNGQIRNGENLGTNSVIVVICLDPVTYLRWLEHRFRQLENQFKIYHKR</sequence>
<organism evidence="1 2">
    <name type="scientific">Dentiscutata heterogama</name>
    <dbReference type="NCBI Taxonomy" id="1316150"/>
    <lineage>
        <taxon>Eukaryota</taxon>
        <taxon>Fungi</taxon>
        <taxon>Fungi incertae sedis</taxon>
        <taxon>Mucoromycota</taxon>
        <taxon>Glomeromycotina</taxon>
        <taxon>Glomeromycetes</taxon>
        <taxon>Diversisporales</taxon>
        <taxon>Gigasporaceae</taxon>
        <taxon>Dentiscutata</taxon>
    </lineage>
</organism>
<evidence type="ECO:0000313" key="1">
    <source>
        <dbReference type="EMBL" id="CAG8664659.1"/>
    </source>
</evidence>
<reference evidence="1" key="1">
    <citation type="submission" date="2021-06" db="EMBL/GenBank/DDBJ databases">
        <authorList>
            <person name="Kallberg Y."/>
            <person name="Tangrot J."/>
            <person name="Rosling A."/>
        </authorList>
    </citation>
    <scope>NUCLEOTIDE SEQUENCE</scope>
    <source>
        <strain evidence="1">IL203A</strain>
    </source>
</reference>
<name>A0ACA9NMH3_9GLOM</name>
<protein>
    <submittedName>
        <fullName evidence="1">17374_t:CDS:1</fullName>
    </submittedName>
</protein>
<dbReference type="Proteomes" id="UP000789702">
    <property type="component" value="Unassembled WGS sequence"/>
</dbReference>
<proteinExistence type="predicted"/>
<keyword evidence="2" id="KW-1185">Reference proteome</keyword>
<feature type="non-terminal residue" evidence="1">
    <location>
        <position position="1"/>
    </location>
</feature>
<accession>A0ACA9NMH3</accession>
<gene>
    <name evidence="1" type="ORF">DHETER_LOCUS9910</name>
</gene>